<dbReference type="AlphaFoldDB" id="A0A9X8N7U5"/>
<sequence length="79" mass="8818">MIKFYYLPNCAPCEATKPRAIEAAELTHHDILFINAQTRAPEDLASEGVTVAPTISNGLRTIKGEQTVERLVRFFQEGQ</sequence>
<dbReference type="InterPro" id="IPR036249">
    <property type="entry name" value="Thioredoxin-like_sf"/>
</dbReference>
<dbReference type="RefSeq" id="WP_073449020.1">
    <property type="nucleotide sequence ID" value="NZ_FRBK01000026.1"/>
</dbReference>
<protein>
    <recommendedName>
        <fullName evidence="3">Thioredoxin domain-containing protein</fullName>
    </recommendedName>
</protein>
<name>A0A9X8N7U5_9ACTN</name>
<reference evidence="2" key="1">
    <citation type="submission" date="2016-11" db="EMBL/GenBank/DDBJ databases">
        <authorList>
            <person name="Jaros S."/>
            <person name="Januszkiewicz K."/>
            <person name="Wedrychowicz H."/>
        </authorList>
    </citation>
    <scope>NUCLEOTIDE SEQUENCE [LARGE SCALE GENOMIC DNA]</scope>
    <source>
        <strain evidence="2">CGMCC 4.3555</strain>
    </source>
</reference>
<evidence type="ECO:0000313" key="1">
    <source>
        <dbReference type="EMBL" id="SHN24206.1"/>
    </source>
</evidence>
<dbReference type="SUPFAM" id="SSF52833">
    <property type="entry name" value="Thioredoxin-like"/>
    <property type="match status" value="1"/>
</dbReference>
<organism evidence="1 2">
    <name type="scientific">Streptomyces yunnanensis</name>
    <dbReference type="NCBI Taxonomy" id="156453"/>
    <lineage>
        <taxon>Bacteria</taxon>
        <taxon>Bacillati</taxon>
        <taxon>Actinomycetota</taxon>
        <taxon>Actinomycetes</taxon>
        <taxon>Kitasatosporales</taxon>
        <taxon>Streptomycetaceae</taxon>
        <taxon>Streptomyces</taxon>
    </lineage>
</organism>
<dbReference type="Gene3D" id="3.40.30.10">
    <property type="entry name" value="Glutaredoxin"/>
    <property type="match status" value="1"/>
</dbReference>
<evidence type="ECO:0000313" key="2">
    <source>
        <dbReference type="Proteomes" id="UP000184388"/>
    </source>
</evidence>
<gene>
    <name evidence="1" type="ORF">SAMN05216268_12676</name>
</gene>
<dbReference type="Proteomes" id="UP000184388">
    <property type="component" value="Unassembled WGS sequence"/>
</dbReference>
<dbReference type="EMBL" id="FRBK01000026">
    <property type="protein sequence ID" value="SHN24206.1"/>
    <property type="molecule type" value="Genomic_DNA"/>
</dbReference>
<accession>A0A9X8N7U5</accession>
<evidence type="ECO:0008006" key="3">
    <source>
        <dbReference type="Google" id="ProtNLM"/>
    </source>
</evidence>
<comment type="caution">
    <text evidence="1">The sequence shown here is derived from an EMBL/GenBank/DDBJ whole genome shotgun (WGS) entry which is preliminary data.</text>
</comment>
<proteinExistence type="predicted"/>